<evidence type="ECO:0000256" key="8">
    <source>
        <dbReference type="SAM" id="Phobius"/>
    </source>
</evidence>
<evidence type="ECO:0000256" key="6">
    <source>
        <dbReference type="ARBA" id="ARBA00023136"/>
    </source>
</evidence>
<dbReference type="PANTHER" id="PTHR33406">
    <property type="entry name" value="MEMBRANE PROTEIN MJ1562-RELATED"/>
    <property type="match status" value="1"/>
</dbReference>
<evidence type="ECO:0000256" key="2">
    <source>
        <dbReference type="ARBA" id="ARBA00010157"/>
    </source>
</evidence>
<comment type="similarity">
    <text evidence="2">Belongs to the resistance-nodulation-cell division (RND) (TC 2.A.6) family. MmpL subfamily.</text>
</comment>
<organism evidence="10 11">
    <name type="scientific">Cryptosporangium aurantiacum</name>
    <dbReference type="NCBI Taxonomy" id="134849"/>
    <lineage>
        <taxon>Bacteria</taxon>
        <taxon>Bacillati</taxon>
        <taxon>Actinomycetota</taxon>
        <taxon>Actinomycetes</taxon>
        <taxon>Cryptosporangiales</taxon>
        <taxon>Cryptosporangiaceae</taxon>
        <taxon>Cryptosporangium</taxon>
    </lineage>
</organism>
<feature type="transmembrane region" description="Helical" evidence="8">
    <location>
        <begin position="647"/>
        <end position="670"/>
    </location>
</feature>
<name>A0A1M7RGU6_9ACTN</name>
<feature type="transmembrane region" description="Helical" evidence="8">
    <location>
        <begin position="329"/>
        <end position="354"/>
    </location>
</feature>
<dbReference type="InterPro" id="IPR050545">
    <property type="entry name" value="Mycobact_MmpL"/>
</dbReference>
<proteinExistence type="inferred from homology"/>
<evidence type="ECO:0000259" key="9">
    <source>
        <dbReference type="Pfam" id="PF03176"/>
    </source>
</evidence>
<feature type="transmembrane region" description="Helical" evidence="8">
    <location>
        <begin position="390"/>
        <end position="408"/>
    </location>
</feature>
<dbReference type="Proteomes" id="UP000184440">
    <property type="component" value="Unassembled WGS sequence"/>
</dbReference>
<dbReference type="SUPFAM" id="SSF82866">
    <property type="entry name" value="Multidrug efflux transporter AcrB transmembrane domain"/>
    <property type="match status" value="2"/>
</dbReference>
<feature type="transmembrane region" description="Helical" evidence="8">
    <location>
        <begin position="181"/>
        <end position="201"/>
    </location>
</feature>
<feature type="transmembrane region" description="Helical" evidence="8">
    <location>
        <begin position="302"/>
        <end position="323"/>
    </location>
</feature>
<dbReference type="GO" id="GO:0005886">
    <property type="term" value="C:plasma membrane"/>
    <property type="evidence" value="ECO:0007669"/>
    <property type="project" value="UniProtKB-SubCell"/>
</dbReference>
<feature type="domain" description="Membrane transport protein MMPL" evidence="9">
    <location>
        <begin position="58"/>
        <end position="261"/>
    </location>
</feature>
<feature type="transmembrane region" description="Helical" evidence="8">
    <location>
        <begin position="535"/>
        <end position="552"/>
    </location>
</feature>
<protein>
    <submittedName>
        <fullName evidence="10">Putative drug exporter of the RND superfamily</fullName>
    </submittedName>
</protein>
<feature type="region of interest" description="Disordered" evidence="7">
    <location>
        <begin position="727"/>
        <end position="750"/>
    </location>
</feature>
<keyword evidence="4 8" id="KW-0812">Transmembrane</keyword>
<evidence type="ECO:0000313" key="11">
    <source>
        <dbReference type="Proteomes" id="UP000184440"/>
    </source>
</evidence>
<feature type="transmembrane region" description="Helical" evidence="8">
    <location>
        <begin position="208"/>
        <end position="227"/>
    </location>
</feature>
<evidence type="ECO:0000256" key="3">
    <source>
        <dbReference type="ARBA" id="ARBA00022475"/>
    </source>
</evidence>
<feature type="transmembrane region" description="Helical" evidence="8">
    <location>
        <begin position="604"/>
        <end position="626"/>
    </location>
</feature>
<feature type="transmembrane region" description="Helical" evidence="8">
    <location>
        <begin position="564"/>
        <end position="584"/>
    </location>
</feature>
<evidence type="ECO:0000256" key="7">
    <source>
        <dbReference type="SAM" id="MobiDB-lite"/>
    </source>
</evidence>
<sequence>MFGRLSRFCFRHRLLVVAVWVLAIVGGVFASGPVFDSLDQDRNDVKFESVTGSDVLEEAETEGGSVIAVIDRVDPNAAATKSAVEQAAADVRDEPGVIGVDTPYSAGPALISQDKRAVLVIVHFEKDLESDVEDESVEAVSKRLDRMDDGLSGAKLELGGDQLLGREINEAVESDLATAELISLPLTLVFMVIVFGGFIAAGLPVIGAIASVATAMVTLWGFSKFVGLGSDTVTVVTLLGLGLSIDYGLLVVSRYREELATLVAAAGPGLASKKVRVGKPILPLALREEAIGRTGATAGRTVAFSALTVMAAFAGLVVVQMPFMQAIGAAGISIALVTMLTAVTLIPAMLRLIGRRITPAGSRRFRKARHVDPERGVFAAVARAVQRRPVVVLIGSLLVLLVAAIPVFSAKISSPGIGEIPTSIESRRVLDTLDSRFGRQEAPALTVVARMDAAALDQWAAGFADDPEVRRIGEAEQVRPGTSLVRIDTKGDASGPAARELVERLRADRPDGGESWVTGQSAYFYDELQLYKRDLPLAAGVIALAMFVLLFLMTGSVIVPIKALLMNLVSMGATFGAMIAAFQWGWGANPLDLLVNPGLDPGVLIVIFVFAFGLSMDYETFLLARVKEEYDSGKSNDAAVRAGLQRTGGIITSAAIAMVIVFSCFVLGDIGTVEQIGVGLVVAVLVDATIVRCLLVPATMTLLGRANWWAPRPLKKVYDRFGLKETVSAPPVGPESTREPAVLSGASARD</sequence>
<evidence type="ECO:0000313" key="10">
    <source>
        <dbReference type="EMBL" id="SHN45450.1"/>
    </source>
</evidence>
<keyword evidence="3" id="KW-1003">Cell membrane</keyword>
<evidence type="ECO:0000256" key="4">
    <source>
        <dbReference type="ARBA" id="ARBA00022692"/>
    </source>
</evidence>
<evidence type="ECO:0000256" key="1">
    <source>
        <dbReference type="ARBA" id="ARBA00004651"/>
    </source>
</evidence>
<dbReference type="Gene3D" id="1.20.1640.10">
    <property type="entry name" value="Multidrug efflux transporter AcrB transmembrane domain"/>
    <property type="match status" value="2"/>
</dbReference>
<feature type="domain" description="Membrane transport protein MMPL" evidence="9">
    <location>
        <begin position="287"/>
        <end position="391"/>
    </location>
</feature>
<comment type="subcellular location">
    <subcellularLocation>
        <location evidence="1">Cell membrane</location>
        <topology evidence="1">Multi-pass membrane protein</topology>
    </subcellularLocation>
</comment>
<gene>
    <name evidence="10" type="ORF">SAMN05443668_11254</name>
</gene>
<feature type="transmembrane region" description="Helical" evidence="8">
    <location>
        <begin position="676"/>
        <end position="695"/>
    </location>
</feature>
<dbReference type="OrthoDB" id="7051771at2"/>
<reference evidence="10 11" key="1">
    <citation type="submission" date="2016-11" db="EMBL/GenBank/DDBJ databases">
        <authorList>
            <person name="Jaros S."/>
            <person name="Januszkiewicz K."/>
            <person name="Wedrychowicz H."/>
        </authorList>
    </citation>
    <scope>NUCLEOTIDE SEQUENCE [LARGE SCALE GENOMIC DNA]</scope>
    <source>
        <strain evidence="10 11">DSM 46144</strain>
    </source>
</reference>
<dbReference type="Pfam" id="PF03176">
    <property type="entry name" value="MMPL"/>
    <property type="match status" value="3"/>
</dbReference>
<evidence type="ECO:0000256" key="5">
    <source>
        <dbReference type="ARBA" id="ARBA00022989"/>
    </source>
</evidence>
<keyword evidence="11" id="KW-1185">Reference proteome</keyword>
<dbReference type="PANTHER" id="PTHR33406:SF11">
    <property type="entry name" value="MEMBRANE PROTEIN SCO6666-RELATED"/>
    <property type="match status" value="1"/>
</dbReference>
<dbReference type="AlphaFoldDB" id="A0A1M7RGU6"/>
<dbReference type="InterPro" id="IPR004869">
    <property type="entry name" value="MMPL_dom"/>
</dbReference>
<dbReference type="STRING" id="134849.SAMN05443668_11254"/>
<keyword evidence="5 8" id="KW-1133">Transmembrane helix</keyword>
<feature type="transmembrane region" description="Helical" evidence="8">
    <location>
        <begin position="233"/>
        <end position="252"/>
    </location>
</feature>
<keyword evidence="6 8" id="KW-0472">Membrane</keyword>
<feature type="domain" description="Membrane transport protein MMPL" evidence="9">
    <location>
        <begin position="488"/>
        <end position="712"/>
    </location>
</feature>
<dbReference type="EMBL" id="FRCS01000012">
    <property type="protein sequence ID" value="SHN45450.1"/>
    <property type="molecule type" value="Genomic_DNA"/>
</dbReference>
<accession>A0A1M7RGU6</accession>